<name>A0A087S2Z3_9ARCH</name>
<dbReference type="CDD" id="cd11615">
    <property type="entry name" value="SAF_NeuB_like"/>
    <property type="match status" value="1"/>
</dbReference>
<dbReference type="GO" id="GO:0047444">
    <property type="term" value="F:N-acylneuraminate-9-phosphate synthase activity"/>
    <property type="evidence" value="ECO:0007669"/>
    <property type="project" value="TreeGrafter"/>
</dbReference>
<dbReference type="Pfam" id="PF03102">
    <property type="entry name" value="NeuB"/>
    <property type="match status" value="1"/>
</dbReference>
<evidence type="ECO:0000259" key="2">
    <source>
        <dbReference type="Pfam" id="PF08666"/>
    </source>
</evidence>
<sequence>MKNNQELPFDNWEHTFVIAEAGSNWRVGEYQKDIAQAKQLIDIAKKAGADAVKFQTYKSKTVYVENAGKSDYLAESGIQESINDIFENLSMPYEMIPIISKYCEKKNILFMSTPFSIEDAKAIDPFVKIHKIASFEINHIPLLEFLAKTQKPIIISTGASNETEIKFAIDIIKKNGNLKIGLMQCTSKYPAPLSTLNLSAIPNMKKTFEVPVGFSDHSLDPIIAPLCAVGFGATVVEKHFTNDKKLPGPDHSFALEPKELEQMIKSIRSADKTKGLGKKEVLDEEKELREFATRSLQAIKNIKKGEIFRFEENFSVLRSGKRKRGLDARYLYEVDGKTSIRNIEKGDGITEYK</sequence>
<dbReference type="PATRIC" id="fig|1502295.3.peg.167"/>
<dbReference type="SUPFAM" id="SSF51569">
    <property type="entry name" value="Aldolase"/>
    <property type="match status" value="1"/>
</dbReference>
<dbReference type="Gene3D" id="3.20.20.70">
    <property type="entry name" value="Aldolase class I"/>
    <property type="match status" value="1"/>
</dbReference>
<evidence type="ECO:0000313" key="3">
    <source>
        <dbReference type="EMBL" id="KFM20097.1"/>
    </source>
</evidence>
<dbReference type="EMBL" id="JOSZ01000002">
    <property type="protein sequence ID" value="KFM20097.1"/>
    <property type="molecule type" value="Genomic_DNA"/>
</dbReference>
<feature type="domain" description="PseI/NeuA/B-like" evidence="1">
    <location>
        <begin position="40"/>
        <end position="278"/>
    </location>
</feature>
<dbReference type="GO" id="GO:0016051">
    <property type="term" value="P:carbohydrate biosynthetic process"/>
    <property type="evidence" value="ECO:0007669"/>
    <property type="project" value="InterPro"/>
</dbReference>
<dbReference type="EC" id="2.5.1.56" evidence="3"/>
<feature type="domain" description="SAF" evidence="2">
    <location>
        <begin position="294"/>
        <end position="350"/>
    </location>
</feature>
<dbReference type="InterPro" id="IPR013785">
    <property type="entry name" value="Aldolase_TIM"/>
</dbReference>
<dbReference type="InterPro" id="IPR057736">
    <property type="entry name" value="SAF_PseI/NeuA/NeuB"/>
</dbReference>
<dbReference type="Gene3D" id="3.90.1210.10">
    <property type="entry name" value="Antifreeze-like/N-acetylneuraminic acid synthase C-terminal domain"/>
    <property type="match status" value="1"/>
</dbReference>
<dbReference type="PANTHER" id="PTHR42966">
    <property type="entry name" value="N-ACETYLNEURAMINATE SYNTHASE"/>
    <property type="match status" value="1"/>
</dbReference>
<dbReference type="InterPro" id="IPR036732">
    <property type="entry name" value="AFP_Neu5c_C_sf"/>
</dbReference>
<accession>A0A087S2Z3</accession>
<protein>
    <submittedName>
        <fullName evidence="3">Pseudaminic acid synthase protein</fullName>
        <ecNumber evidence="3">2.5.1.56</ecNumber>
    </submittedName>
</protein>
<dbReference type="InterPro" id="IPR051690">
    <property type="entry name" value="PseI-like"/>
</dbReference>
<dbReference type="GO" id="GO:0050462">
    <property type="term" value="F:N-acetylneuraminate synthase activity"/>
    <property type="evidence" value="ECO:0007669"/>
    <property type="project" value="UniProtKB-EC"/>
</dbReference>
<organism evidence="3 4">
    <name type="scientific">Marine Group I thaumarchaeote SCGC AAA799-P11</name>
    <dbReference type="NCBI Taxonomy" id="1502295"/>
    <lineage>
        <taxon>Archaea</taxon>
        <taxon>Nitrososphaerota</taxon>
        <taxon>Marine Group I</taxon>
    </lineage>
</organism>
<proteinExistence type="predicted"/>
<dbReference type="InterPro" id="IPR013132">
    <property type="entry name" value="PseI/NeuA/B-like_N"/>
</dbReference>
<keyword evidence="4" id="KW-1185">Reference proteome</keyword>
<evidence type="ECO:0000259" key="1">
    <source>
        <dbReference type="Pfam" id="PF03102"/>
    </source>
</evidence>
<comment type="caution">
    <text evidence="3">The sequence shown here is derived from an EMBL/GenBank/DDBJ whole genome shotgun (WGS) entry which is preliminary data.</text>
</comment>
<dbReference type="AlphaFoldDB" id="A0A087S2Z3"/>
<gene>
    <name evidence="3" type="primary">pseI</name>
    <name evidence="3" type="ORF">AAA799P11_00168</name>
</gene>
<evidence type="ECO:0000313" key="4">
    <source>
        <dbReference type="Proteomes" id="UP000029387"/>
    </source>
</evidence>
<dbReference type="PANTHER" id="PTHR42966:SF1">
    <property type="entry name" value="SIALIC ACID SYNTHASE"/>
    <property type="match status" value="1"/>
</dbReference>
<dbReference type="SUPFAM" id="SSF51269">
    <property type="entry name" value="AFP III-like domain"/>
    <property type="match status" value="1"/>
</dbReference>
<dbReference type="Proteomes" id="UP000029387">
    <property type="component" value="Unassembled WGS sequence"/>
</dbReference>
<reference evidence="3 4" key="1">
    <citation type="submission" date="2014-06" db="EMBL/GenBank/DDBJ databases">
        <authorList>
            <person name="Ngugi D.K."/>
            <person name="Blom J."/>
            <person name="Alam I."/>
            <person name="Rashid M."/>
            <person name="Baalawi W."/>
            <person name="Zhang G."/>
            <person name="Hikmawan T."/>
            <person name="Guan Y."/>
            <person name="Antunes A."/>
            <person name="Siam R."/>
            <person name="El-Dorry H."/>
            <person name="Bajic V."/>
            <person name="Stingl U."/>
        </authorList>
    </citation>
    <scope>NUCLEOTIDE SEQUENCE [LARGE SCALE GENOMIC DNA]</scope>
    <source>
        <strain evidence="3">SCGC AAA799-P11</strain>
    </source>
</reference>
<dbReference type="Pfam" id="PF08666">
    <property type="entry name" value="SAF"/>
    <property type="match status" value="1"/>
</dbReference>
<dbReference type="InterPro" id="IPR013974">
    <property type="entry name" value="SAF"/>
</dbReference>
<keyword evidence="3" id="KW-0808">Transferase</keyword>